<keyword evidence="2" id="KW-0540">Nuclease</keyword>
<gene>
    <name evidence="2" type="ORF">HGMM_OP2C402</name>
</gene>
<dbReference type="SUPFAM" id="SSF55608">
    <property type="entry name" value="Homing endonucleases"/>
    <property type="match status" value="1"/>
</dbReference>
<protein>
    <submittedName>
        <fullName evidence="2">Homing endonuclease</fullName>
    </submittedName>
</protein>
<dbReference type="GO" id="GO:0048564">
    <property type="term" value="P:photosystem I assembly"/>
    <property type="evidence" value="ECO:0007669"/>
    <property type="project" value="TreeGrafter"/>
</dbReference>
<organism evidence="2">
    <name type="scientific">Acetithermum autotrophicum</name>
    <dbReference type="NCBI Taxonomy" id="1446466"/>
    <lineage>
        <taxon>Bacteria</taxon>
        <taxon>Candidatus Bipolaricaulota</taxon>
        <taxon>Candidatus Acetithermum</taxon>
    </lineage>
</organism>
<dbReference type="InterPro" id="IPR027434">
    <property type="entry name" value="Homing_endonucl"/>
</dbReference>
<sequence>MSSVRSRQIEAYKQKLALTDLQREILVGLLLGDACLETQNRGRTYRLKIEHSVAQAQYVQHLYHIFRDWVLQEPQIKRQRIAGKTYQKLWFNTVSHGAFRFYAQQFYRNGTKVVPKLIRRLLTARGLAYWFMDDGSIKSKQSKAVLFNTQGLSEPDVAKLLRVLREQFGLEAKSRRQREGQQIYISGRSYERFRALVEPYLIPQMRYKLPAQRKPRPDLTELPKE</sequence>
<dbReference type="GO" id="GO:0004519">
    <property type="term" value="F:endonuclease activity"/>
    <property type="evidence" value="ECO:0007669"/>
    <property type="project" value="UniProtKB-KW"/>
</dbReference>
<dbReference type="GO" id="GO:0045292">
    <property type="term" value="P:mRNA cis splicing, via spliceosome"/>
    <property type="evidence" value="ECO:0007669"/>
    <property type="project" value="TreeGrafter"/>
</dbReference>
<accession>H5SRB9</accession>
<dbReference type="Gene3D" id="3.10.28.10">
    <property type="entry name" value="Homing endonucleases"/>
    <property type="match status" value="2"/>
</dbReference>
<feature type="domain" description="Homing endonuclease LAGLIDADG" evidence="1">
    <location>
        <begin position="23"/>
        <end position="193"/>
    </location>
</feature>
<reference evidence="2" key="2">
    <citation type="journal article" date="2012" name="PLoS ONE">
        <title>A Deeply Branching Thermophilic Bacterium with an Ancient Acetyl-CoA Pathway Dominates a Subsurface Ecosystem.</title>
        <authorList>
            <person name="Takami H."/>
            <person name="Noguchi H."/>
            <person name="Takaki Y."/>
            <person name="Uchiyama I."/>
            <person name="Toyoda A."/>
            <person name="Nishi S."/>
            <person name="Chee G.-J."/>
            <person name="Arai W."/>
            <person name="Nunoura T."/>
            <person name="Itoh T."/>
            <person name="Hattori M."/>
            <person name="Takai K."/>
        </authorList>
    </citation>
    <scope>NUCLEOTIDE SEQUENCE</scope>
</reference>
<dbReference type="GO" id="GO:0000373">
    <property type="term" value="P:Group II intron splicing"/>
    <property type="evidence" value="ECO:0007669"/>
    <property type="project" value="TreeGrafter"/>
</dbReference>
<evidence type="ECO:0000313" key="2">
    <source>
        <dbReference type="EMBL" id="BAL58636.1"/>
    </source>
</evidence>
<reference evidence="2" key="1">
    <citation type="journal article" date="2005" name="Environ. Microbiol.">
        <title>Genetic and functional properties of uncultivated thermophilic crenarchaeotes from a subsurface gold mine as revealed by analysis of genome fragments.</title>
        <authorList>
            <person name="Nunoura T."/>
            <person name="Hirayama H."/>
            <person name="Takami H."/>
            <person name="Oida H."/>
            <person name="Nishi S."/>
            <person name="Shimamura S."/>
            <person name="Suzuki Y."/>
            <person name="Inagaki F."/>
            <person name="Takai K."/>
            <person name="Nealson K.H."/>
            <person name="Horikoshi K."/>
        </authorList>
    </citation>
    <scope>NUCLEOTIDE SEQUENCE</scope>
</reference>
<dbReference type="PANTHER" id="PTHR47539">
    <property type="entry name" value="PENTATRICOPEPTIDE REPEAT-CONTAINING PROTEIN OTP51, CHLOROPLASTIC"/>
    <property type="match status" value="1"/>
</dbReference>
<dbReference type="InterPro" id="IPR052500">
    <property type="entry name" value="Chloro/Mito_RNA_Process"/>
</dbReference>
<dbReference type="EMBL" id="AP011801">
    <property type="protein sequence ID" value="BAL58636.1"/>
    <property type="molecule type" value="Genomic_DNA"/>
</dbReference>
<evidence type="ECO:0000259" key="1">
    <source>
        <dbReference type="Pfam" id="PF03161"/>
    </source>
</evidence>
<keyword evidence="2" id="KW-0378">Hydrolase</keyword>
<keyword evidence="2" id="KW-0255">Endonuclease</keyword>
<dbReference type="InterPro" id="IPR004860">
    <property type="entry name" value="LAGLIDADG_dom"/>
</dbReference>
<dbReference type="PANTHER" id="PTHR47539:SF1">
    <property type="entry name" value="PENTATRICOPEPTIDE REPEAT-CONTAINING PROTEIN OTP51, CHLOROPLASTIC"/>
    <property type="match status" value="1"/>
</dbReference>
<name>H5SRB9_ACEAU</name>
<dbReference type="AlphaFoldDB" id="H5SRB9"/>
<dbReference type="Pfam" id="PF03161">
    <property type="entry name" value="LAGLIDADG_2"/>
    <property type="match status" value="1"/>
</dbReference>
<proteinExistence type="predicted"/>